<organism evidence="2 3">
    <name type="scientific">Shimia aestuarii</name>
    <dbReference type="NCBI Taxonomy" id="254406"/>
    <lineage>
        <taxon>Bacteria</taxon>
        <taxon>Pseudomonadati</taxon>
        <taxon>Pseudomonadota</taxon>
        <taxon>Alphaproteobacteria</taxon>
        <taxon>Rhodobacterales</taxon>
        <taxon>Roseobacteraceae</taxon>
    </lineage>
</organism>
<proteinExistence type="predicted"/>
<dbReference type="STRING" id="254406.SAMN04488042_1232"/>
<feature type="chain" id="PRO_5011785199" evidence="1">
    <location>
        <begin position="19"/>
        <end position="203"/>
    </location>
</feature>
<reference evidence="2 3" key="1">
    <citation type="submission" date="2016-10" db="EMBL/GenBank/DDBJ databases">
        <authorList>
            <person name="de Groot N.N."/>
        </authorList>
    </citation>
    <scope>NUCLEOTIDE SEQUENCE [LARGE SCALE GENOMIC DNA]</scope>
    <source>
        <strain evidence="2 3">DSM 15283</strain>
    </source>
</reference>
<evidence type="ECO:0000313" key="3">
    <source>
        <dbReference type="Proteomes" id="UP000199144"/>
    </source>
</evidence>
<evidence type="ECO:0000313" key="2">
    <source>
        <dbReference type="EMBL" id="SFM80510.1"/>
    </source>
</evidence>
<dbReference type="PROSITE" id="PS51257">
    <property type="entry name" value="PROKAR_LIPOPROTEIN"/>
    <property type="match status" value="1"/>
</dbReference>
<gene>
    <name evidence="2" type="ORF">SAMN04488042_1232</name>
</gene>
<dbReference type="EMBL" id="FOTQ01000023">
    <property type="protein sequence ID" value="SFM80510.1"/>
    <property type="molecule type" value="Genomic_DNA"/>
</dbReference>
<dbReference type="Proteomes" id="UP000199144">
    <property type="component" value="Unassembled WGS sequence"/>
</dbReference>
<feature type="signal peptide" evidence="1">
    <location>
        <begin position="1"/>
        <end position="18"/>
    </location>
</feature>
<accession>A0A1I4TVB1</accession>
<sequence>MKRLALILSALLALSACAVPTQPVNEELLDLGDFQLGHNIVVAPDIQMGPLSREASTEDWIASMKNAVDARFGRYEGTRLVHFGVNIGGYVLAAPGVPLVVSPKSVLIITVTAWDDRAGGKFNKEPREIIVLESFSGSTLVGTGYTMSAEEQMANLTYNAAKAMEKWLHENRACLVDNVPPEVLASCWKKTKDNKGREALELQ</sequence>
<protein>
    <submittedName>
        <fullName evidence="2">Uncharacterized protein</fullName>
    </submittedName>
</protein>
<keyword evidence="1" id="KW-0732">Signal</keyword>
<name>A0A1I4TVB1_9RHOB</name>
<dbReference type="OrthoDB" id="7834608at2"/>
<dbReference type="RefSeq" id="WP_093097236.1">
    <property type="nucleotide sequence ID" value="NZ_FOTQ01000023.1"/>
</dbReference>
<evidence type="ECO:0000256" key="1">
    <source>
        <dbReference type="SAM" id="SignalP"/>
    </source>
</evidence>
<dbReference type="AlphaFoldDB" id="A0A1I4TVB1"/>
<keyword evidence="3" id="KW-1185">Reference proteome</keyword>